<dbReference type="Pfam" id="PF00857">
    <property type="entry name" value="Isochorismatase"/>
    <property type="match status" value="1"/>
</dbReference>
<dbReference type="OrthoDB" id="9796958at2"/>
<proteinExistence type="predicted"/>
<dbReference type="InterPro" id="IPR000868">
    <property type="entry name" value="Isochorismatase-like_dom"/>
</dbReference>
<accession>A0A066UJI6</accession>
<dbReference type="PANTHER" id="PTHR14119:SF3">
    <property type="entry name" value="ISOCHORISMATASE DOMAIN-CONTAINING PROTEIN 2"/>
    <property type="match status" value="1"/>
</dbReference>
<dbReference type="Gene3D" id="3.40.50.850">
    <property type="entry name" value="Isochorismatase-like"/>
    <property type="match status" value="1"/>
</dbReference>
<protein>
    <recommendedName>
        <fullName evidence="1">Isochorismatase-like domain-containing protein</fullName>
    </recommendedName>
</protein>
<comment type="caution">
    <text evidence="2">The sequence shown here is derived from an EMBL/GenBank/DDBJ whole genome shotgun (WGS) entry which is preliminary data.</text>
</comment>
<dbReference type="Proteomes" id="UP000035860">
    <property type="component" value="Unassembled WGS sequence"/>
</dbReference>
<name>A0A066UJI6_9GAMM</name>
<organism evidence="2 3">
    <name type="scientific">Moraxella bovoculi 237</name>
    <dbReference type="NCBI Taxonomy" id="743974"/>
    <lineage>
        <taxon>Bacteria</taxon>
        <taxon>Pseudomonadati</taxon>
        <taxon>Pseudomonadota</taxon>
        <taxon>Gammaproteobacteria</taxon>
        <taxon>Moraxellales</taxon>
        <taxon>Moraxellaceae</taxon>
        <taxon>Moraxella</taxon>
    </lineage>
</organism>
<dbReference type="AlphaFoldDB" id="A0A066UJI6"/>
<dbReference type="CDD" id="cd01012">
    <property type="entry name" value="YcaC_related"/>
    <property type="match status" value="1"/>
</dbReference>
<sequence length="189" mass="21364">MPTTTVTRTYRIRREDTQALMIDVQDKFVPHIFDMDKITKKARILIEGLGHLGVPLTINEQYPKGLGHTISELKAVSGDAPVFEKSAFSSVDDEHTWRHLAMQNRHHVLLFGIETHVCVQQTALDLLDNGMQPVIITDATSSRDPYDRKIAIRRMRRAGAVMTTAEAILFELLRSSQDPNFKAISNLVK</sequence>
<dbReference type="InterPro" id="IPR050993">
    <property type="entry name" value="Isochorismatase_domain"/>
</dbReference>
<feature type="domain" description="Isochorismatase-like" evidence="1">
    <location>
        <begin position="20"/>
        <end position="166"/>
    </location>
</feature>
<dbReference type="RefSeq" id="WP_036367147.1">
    <property type="nucleotide sequence ID" value="NZ_AOMT01000043.1"/>
</dbReference>
<dbReference type="SUPFAM" id="SSF52499">
    <property type="entry name" value="Isochorismatase-like hydrolases"/>
    <property type="match status" value="1"/>
</dbReference>
<dbReference type="eggNOG" id="COG1335">
    <property type="taxonomic scope" value="Bacteria"/>
</dbReference>
<keyword evidence="3" id="KW-1185">Reference proteome</keyword>
<evidence type="ECO:0000259" key="1">
    <source>
        <dbReference type="Pfam" id="PF00857"/>
    </source>
</evidence>
<reference evidence="2 3" key="1">
    <citation type="journal article" date="2014" name="Genome Announc.">
        <title>Draft Genome Sequence of Moraxella bovoculi Strain 237T (ATCC BAA-1259T) Isolated from a Calf with Infectious Bovine Keratoconjunctivitis.</title>
        <authorList>
            <person name="Calcutt M.J."/>
            <person name="Foecking M.F."/>
            <person name="Martin N.T."/>
            <person name="Mhlanga-Mutangadura T."/>
            <person name="Reilly T.J."/>
        </authorList>
    </citation>
    <scope>NUCLEOTIDE SEQUENCE [LARGE SCALE GENOMIC DNA]</scope>
    <source>
        <strain evidence="2 3">237</strain>
    </source>
</reference>
<dbReference type="PANTHER" id="PTHR14119">
    <property type="entry name" value="HYDROLASE"/>
    <property type="match status" value="1"/>
</dbReference>
<evidence type="ECO:0000313" key="2">
    <source>
        <dbReference type="EMBL" id="KDN24398.1"/>
    </source>
</evidence>
<gene>
    <name evidence="2" type="ORF">MBO_09638</name>
</gene>
<evidence type="ECO:0000313" key="3">
    <source>
        <dbReference type="Proteomes" id="UP000035860"/>
    </source>
</evidence>
<dbReference type="EMBL" id="AOMT01000043">
    <property type="protein sequence ID" value="KDN24398.1"/>
    <property type="molecule type" value="Genomic_DNA"/>
</dbReference>
<dbReference type="InterPro" id="IPR036380">
    <property type="entry name" value="Isochorismatase-like_sf"/>
</dbReference>